<dbReference type="Proteomes" id="UP001230220">
    <property type="component" value="Unassembled WGS sequence"/>
</dbReference>
<dbReference type="Pfam" id="PF00903">
    <property type="entry name" value="Glyoxalase"/>
    <property type="match status" value="1"/>
</dbReference>
<organism evidence="2 3">
    <name type="scientific">Breznakia pachnodae</name>
    <dbReference type="NCBI Taxonomy" id="265178"/>
    <lineage>
        <taxon>Bacteria</taxon>
        <taxon>Bacillati</taxon>
        <taxon>Bacillota</taxon>
        <taxon>Erysipelotrichia</taxon>
        <taxon>Erysipelotrichales</taxon>
        <taxon>Erysipelotrichaceae</taxon>
        <taxon>Breznakia</taxon>
    </lineage>
</organism>
<protein>
    <recommendedName>
        <fullName evidence="1">VOC domain-containing protein</fullName>
    </recommendedName>
</protein>
<dbReference type="Gene3D" id="3.10.180.10">
    <property type="entry name" value="2,3-Dihydroxybiphenyl 1,2-Dioxygenase, domain 1"/>
    <property type="match status" value="1"/>
</dbReference>
<sequence>MYKSSDEEGVLKLQEILHIELMGALKSYEFIFNYGKLEMKTLGGKEMITGFCCTNIFSKQAKELVEFYTKTLEIPLIRTDDDESNGVYLGFIENAPTICIWDCTRFDATPTGYQSFVFQSDDLDSTIEYLKKKGVSMGEPVRYDWGTYEVRLNDIDGNEVVICELWQ</sequence>
<feature type="domain" description="VOC" evidence="1">
    <location>
        <begin position="50"/>
        <end position="165"/>
    </location>
</feature>
<dbReference type="InterPro" id="IPR004360">
    <property type="entry name" value="Glyas_Fos-R_dOase_dom"/>
</dbReference>
<dbReference type="InterPro" id="IPR037523">
    <property type="entry name" value="VOC_core"/>
</dbReference>
<proteinExistence type="predicted"/>
<evidence type="ECO:0000313" key="3">
    <source>
        <dbReference type="Proteomes" id="UP001230220"/>
    </source>
</evidence>
<dbReference type="EMBL" id="JAUSUR010000006">
    <property type="protein sequence ID" value="MDQ0362293.1"/>
    <property type="molecule type" value="Genomic_DNA"/>
</dbReference>
<keyword evidence="3" id="KW-1185">Reference proteome</keyword>
<evidence type="ECO:0000259" key="1">
    <source>
        <dbReference type="PROSITE" id="PS51819"/>
    </source>
</evidence>
<dbReference type="RefSeq" id="WP_307409776.1">
    <property type="nucleotide sequence ID" value="NZ_JAUSUR010000006.1"/>
</dbReference>
<dbReference type="InterPro" id="IPR029068">
    <property type="entry name" value="Glyas_Bleomycin-R_OHBP_Dase"/>
</dbReference>
<comment type="caution">
    <text evidence="2">The sequence shown here is derived from an EMBL/GenBank/DDBJ whole genome shotgun (WGS) entry which is preliminary data.</text>
</comment>
<name>A0ABU0E5W8_9FIRM</name>
<gene>
    <name evidence="2" type="ORF">J2S15_003047</name>
</gene>
<dbReference type="SUPFAM" id="SSF54593">
    <property type="entry name" value="Glyoxalase/Bleomycin resistance protein/Dihydroxybiphenyl dioxygenase"/>
    <property type="match status" value="1"/>
</dbReference>
<accession>A0ABU0E5W8</accession>
<evidence type="ECO:0000313" key="2">
    <source>
        <dbReference type="EMBL" id="MDQ0362293.1"/>
    </source>
</evidence>
<dbReference type="PROSITE" id="PS51819">
    <property type="entry name" value="VOC"/>
    <property type="match status" value="1"/>
</dbReference>
<reference evidence="2 3" key="1">
    <citation type="submission" date="2023-07" db="EMBL/GenBank/DDBJ databases">
        <title>Genomic Encyclopedia of Type Strains, Phase IV (KMG-IV): sequencing the most valuable type-strain genomes for metagenomic binning, comparative biology and taxonomic classification.</title>
        <authorList>
            <person name="Goeker M."/>
        </authorList>
    </citation>
    <scope>NUCLEOTIDE SEQUENCE [LARGE SCALE GENOMIC DNA]</scope>
    <source>
        <strain evidence="2 3">DSM 16784</strain>
    </source>
</reference>